<dbReference type="AlphaFoldDB" id="A0A7W6DBL2"/>
<gene>
    <name evidence="9" type="ORF">GGQ64_002858</name>
</gene>
<dbReference type="InterPro" id="IPR058792">
    <property type="entry name" value="Beta-barrel_RND_2"/>
</dbReference>
<comment type="caution">
    <text evidence="9">The sequence shown here is derived from an EMBL/GenBank/DDBJ whole genome shotgun (WGS) entry which is preliminary data.</text>
</comment>
<evidence type="ECO:0000256" key="5">
    <source>
        <dbReference type="SAM" id="SignalP"/>
    </source>
</evidence>
<keyword evidence="10" id="KW-1185">Reference proteome</keyword>
<protein>
    <submittedName>
        <fullName evidence="9">RND family efflux transporter MFP subunit</fullName>
    </submittedName>
</protein>
<keyword evidence="3" id="KW-0813">Transport</keyword>
<feature type="domain" description="CusB-like beta-barrel" evidence="7">
    <location>
        <begin position="214"/>
        <end position="285"/>
    </location>
</feature>
<feature type="coiled-coil region" evidence="4">
    <location>
        <begin position="99"/>
        <end position="133"/>
    </location>
</feature>
<dbReference type="NCBIfam" id="TIGR01730">
    <property type="entry name" value="RND_mfp"/>
    <property type="match status" value="1"/>
</dbReference>
<feature type="domain" description="Multidrug resistance protein MdtA-like C-terminal permuted SH3" evidence="8">
    <location>
        <begin position="292"/>
        <end position="351"/>
    </location>
</feature>
<dbReference type="Gene3D" id="2.40.30.170">
    <property type="match status" value="1"/>
</dbReference>
<keyword evidence="5" id="KW-0732">Signal</keyword>
<evidence type="ECO:0000256" key="4">
    <source>
        <dbReference type="SAM" id="Coils"/>
    </source>
</evidence>
<sequence>MFSPVIPKSHFAYLMLLSSLALAGCTEAEKAESTVEVLRPVKVVEVKAPGSTRSLDYSGQVRARREMALGFRVSGKITERLVDVGDRVVSGDVLARLDTSDYELQVRSAEANVAAAERQVETTELALQRARDLFAKNVASKSSLEQAELSYNQAVAARDDAASTLDQSRNQVRYTDLTAAENGIVTETNGEVGQVVSSGTPVMTVAVDGEKEVLVAVPETDILAFQPGKAVDVGFWSYPGLGLKGKVREVAGSADLRSRTFAVRIGIPAEERVLLGMTATVRAAADADEALVTVPLTALAEKDRKPIVWTVDPARATVHARDIEVASFDADGVRIAKGLSAGDLVVAAGTQFMTEDLKVKLQSEVAQSALSASAEHLTMR</sequence>
<feature type="signal peptide" evidence="5">
    <location>
        <begin position="1"/>
        <end position="23"/>
    </location>
</feature>
<dbReference type="Gene3D" id="2.40.50.100">
    <property type="match status" value="1"/>
</dbReference>
<reference evidence="9 10" key="1">
    <citation type="submission" date="2020-08" db="EMBL/GenBank/DDBJ databases">
        <title>Genomic Encyclopedia of Type Strains, Phase IV (KMG-IV): sequencing the most valuable type-strain genomes for metagenomic binning, comparative biology and taxonomic classification.</title>
        <authorList>
            <person name="Goeker M."/>
        </authorList>
    </citation>
    <scope>NUCLEOTIDE SEQUENCE [LARGE SCALE GENOMIC DNA]</scope>
    <source>
        <strain evidence="9 10">DSM 100211</strain>
    </source>
</reference>
<dbReference type="Proteomes" id="UP000574761">
    <property type="component" value="Unassembled WGS sequence"/>
</dbReference>
<evidence type="ECO:0000313" key="10">
    <source>
        <dbReference type="Proteomes" id="UP000574761"/>
    </source>
</evidence>
<name>A0A7W6DBL2_9HYPH</name>
<organism evidence="9 10">
    <name type="scientific">Mycoplana azooxidifex</name>
    <dbReference type="NCBI Taxonomy" id="1636188"/>
    <lineage>
        <taxon>Bacteria</taxon>
        <taxon>Pseudomonadati</taxon>
        <taxon>Pseudomonadota</taxon>
        <taxon>Alphaproteobacteria</taxon>
        <taxon>Hyphomicrobiales</taxon>
        <taxon>Rhizobiaceae</taxon>
        <taxon>Mycoplana</taxon>
    </lineage>
</organism>
<dbReference type="Pfam" id="PF25967">
    <property type="entry name" value="RND-MFP_C"/>
    <property type="match status" value="1"/>
</dbReference>
<accession>A0A7W6DBL2</accession>
<evidence type="ECO:0000313" key="9">
    <source>
        <dbReference type="EMBL" id="MBB3977652.1"/>
    </source>
</evidence>
<dbReference type="InterPro" id="IPR058627">
    <property type="entry name" value="MdtA-like_C"/>
</dbReference>
<evidence type="ECO:0000259" key="7">
    <source>
        <dbReference type="Pfam" id="PF25954"/>
    </source>
</evidence>
<evidence type="ECO:0000256" key="1">
    <source>
        <dbReference type="ARBA" id="ARBA00004196"/>
    </source>
</evidence>
<evidence type="ECO:0000259" key="8">
    <source>
        <dbReference type="Pfam" id="PF25967"/>
    </source>
</evidence>
<dbReference type="InterPro" id="IPR006143">
    <property type="entry name" value="RND_pump_MFP"/>
</dbReference>
<evidence type="ECO:0000256" key="2">
    <source>
        <dbReference type="ARBA" id="ARBA00009477"/>
    </source>
</evidence>
<proteinExistence type="inferred from homology"/>
<feature type="chain" id="PRO_5030635737" evidence="5">
    <location>
        <begin position="24"/>
        <end position="380"/>
    </location>
</feature>
<comment type="similarity">
    <text evidence="2">Belongs to the membrane fusion protein (MFP) (TC 8.A.1) family.</text>
</comment>
<dbReference type="InterPro" id="IPR058625">
    <property type="entry name" value="MdtA-like_BSH"/>
</dbReference>
<dbReference type="PANTHER" id="PTHR30469">
    <property type="entry name" value="MULTIDRUG RESISTANCE PROTEIN MDTA"/>
    <property type="match status" value="1"/>
</dbReference>
<dbReference type="EMBL" id="JACIEE010000005">
    <property type="protein sequence ID" value="MBB3977652.1"/>
    <property type="molecule type" value="Genomic_DNA"/>
</dbReference>
<evidence type="ECO:0000259" key="6">
    <source>
        <dbReference type="Pfam" id="PF25917"/>
    </source>
</evidence>
<feature type="domain" description="Multidrug resistance protein MdtA-like barrel-sandwich hybrid" evidence="6">
    <location>
        <begin position="69"/>
        <end position="205"/>
    </location>
</feature>
<dbReference type="Pfam" id="PF25917">
    <property type="entry name" value="BSH_RND"/>
    <property type="match status" value="1"/>
</dbReference>
<comment type="subcellular location">
    <subcellularLocation>
        <location evidence="1">Cell envelope</location>
    </subcellularLocation>
</comment>
<keyword evidence="4" id="KW-0175">Coiled coil</keyword>
<dbReference type="GO" id="GO:0015562">
    <property type="term" value="F:efflux transmembrane transporter activity"/>
    <property type="evidence" value="ECO:0007669"/>
    <property type="project" value="InterPro"/>
</dbReference>
<dbReference type="Pfam" id="PF25954">
    <property type="entry name" value="Beta-barrel_RND_2"/>
    <property type="match status" value="1"/>
</dbReference>
<dbReference type="GO" id="GO:1990281">
    <property type="term" value="C:efflux pump complex"/>
    <property type="evidence" value="ECO:0007669"/>
    <property type="project" value="TreeGrafter"/>
</dbReference>
<dbReference type="Gene3D" id="1.10.287.470">
    <property type="entry name" value="Helix hairpin bin"/>
    <property type="match status" value="1"/>
</dbReference>
<dbReference type="Gene3D" id="2.40.420.20">
    <property type="match status" value="1"/>
</dbReference>
<dbReference type="PANTHER" id="PTHR30469:SF15">
    <property type="entry name" value="HLYD FAMILY OF SECRETION PROTEINS"/>
    <property type="match status" value="1"/>
</dbReference>
<evidence type="ECO:0000256" key="3">
    <source>
        <dbReference type="ARBA" id="ARBA00022448"/>
    </source>
</evidence>
<dbReference type="RefSeq" id="WP_183805276.1">
    <property type="nucleotide sequence ID" value="NZ_JACIEE010000005.1"/>
</dbReference>
<dbReference type="SUPFAM" id="SSF111369">
    <property type="entry name" value="HlyD-like secretion proteins"/>
    <property type="match status" value="1"/>
</dbReference>